<dbReference type="AlphaFoldDB" id="A0A1F6V6N0"/>
<sequence length="111" mass="12976">MSLFWNKKVESDKIIYTRTKSQKRFAYLLISIGFLLVIGLPTLIKNSVYFQELSQQFPTLFLSLIFLGFLLLFFVIISVFIVNFKFMSAKMKNKKFQITSTNEGDVVEIEK</sequence>
<evidence type="ECO:0000313" key="2">
    <source>
        <dbReference type="EMBL" id="OGI65275.1"/>
    </source>
</evidence>
<proteinExistence type="predicted"/>
<organism evidence="2 3">
    <name type="scientific">Candidatus Nomurabacteria bacterium RIFCSPHIGHO2_01_FULL_40_24b</name>
    <dbReference type="NCBI Taxonomy" id="1801739"/>
    <lineage>
        <taxon>Bacteria</taxon>
        <taxon>Candidatus Nomuraibacteriota</taxon>
    </lineage>
</organism>
<gene>
    <name evidence="2" type="ORF">A2647_05025</name>
</gene>
<keyword evidence="1" id="KW-0812">Transmembrane</keyword>
<feature type="transmembrane region" description="Helical" evidence="1">
    <location>
        <begin position="64"/>
        <end position="86"/>
    </location>
</feature>
<evidence type="ECO:0000256" key="1">
    <source>
        <dbReference type="SAM" id="Phobius"/>
    </source>
</evidence>
<comment type="caution">
    <text evidence="2">The sequence shown here is derived from an EMBL/GenBank/DDBJ whole genome shotgun (WGS) entry which is preliminary data.</text>
</comment>
<reference evidence="2 3" key="1">
    <citation type="journal article" date="2016" name="Nat. Commun.">
        <title>Thousands of microbial genomes shed light on interconnected biogeochemical processes in an aquifer system.</title>
        <authorList>
            <person name="Anantharaman K."/>
            <person name="Brown C.T."/>
            <person name="Hug L.A."/>
            <person name="Sharon I."/>
            <person name="Castelle C.J."/>
            <person name="Probst A.J."/>
            <person name="Thomas B.C."/>
            <person name="Singh A."/>
            <person name="Wilkins M.J."/>
            <person name="Karaoz U."/>
            <person name="Brodie E.L."/>
            <person name="Williams K.H."/>
            <person name="Hubbard S.S."/>
            <person name="Banfield J.F."/>
        </authorList>
    </citation>
    <scope>NUCLEOTIDE SEQUENCE [LARGE SCALE GENOMIC DNA]</scope>
</reference>
<keyword evidence="1" id="KW-0472">Membrane</keyword>
<accession>A0A1F6V6N0</accession>
<protein>
    <submittedName>
        <fullName evidence="2">Uncharacterized protein</fullName>
    </submittedName>
</protein>
<evidence type="ECO:0000313" key="3">
    <source>
        <dbReference type="Proteomes" id="UP000177370"/>
    </source>
</evidence>
<dbReference type="EMBL" id="MFTP01000022">
    <property type="protein sequence ID" value="OGI65275.1"/>
    <property type="molecule type" value="Genomic_DNA"/>
</dbReference>
<feature type="transmembrane region" description="Helical" evidence="1">
    <location>
        <begin position="25"/>
        <end position="44"/>
    </location>
</feature>
<name>A0A1F6V6N0_9BACT</name>
<keyword evidence="1" id="KW-1133">Transmembrane helix</keyword>
<dbReference type="Proteomes" id="UP000177370">
    <property type="component" value="Unassembled WGS sequence"/>
</dbReference>